<dbReference type="InterPro" id="IPR004307">
    <property type="entry name" value="TspO_MBR"/>
</dbReference>
<dbReference type="Pfam" id="PF03073">
    <property type="entry name" value="TspO_MBR"/>
    <property type="match status" value="1"/>
</dbReference>
<keyword evidence="4 6" id="KW-1133">Transmembrane helix</keyword>
<organism evidence="7 8">
    <name type="scientific">Pseudarthrobacter oxydans</name>
    <name type="common">Arthrobacter oxydans</name>
    <dbReference type="NCBI Taxonomy" id="1671"/>
    <lineage>
        <taxon>Bacteria</taxon>
        <taxon>Bacillati</taxon>
        <taxon>Actinomycetota</taxon>
        <taxon>Actinomycetes</taxon>
        <taxon>Micrococcales</taxon>
        <taxon>Micrococcaceae</taxon>
        <taxon>Pseudarthrobacter</taxon>
    </lineage>
</organism>
<comment type="subcellular location">
    <subcellularLocation>
        <location evidence="1">Membrane</location>
        <topology evidence="1">Multi-pass membrane protein</topology>
    </subcellularLocation>
</comment>
<dbReference type="AlphaFoldDB" id="A0AAW8NCR5"/>
<keyword evidence="3 6" id="KW-0812">Transmembrane</keyword>
<evidence type="ECO:0000256" key="3">
    <source>
        <dbReference type="ARBA" id="ARBA00022692"/>
    </source>
</evidence>
<evidence type="ECO:0000256" key="1">
    <source>
        <dbReference type="ARBA" id="ARBA00004141"/>
    </source>
</evidence>
<dbReference type="InterPro" id="IPR038330">
    <property type="entry name" value="TspO/MBR-related_sf"/>
</dbReference>
<feature type="transmembrane region" description="Helical" evidence="6">
    <location>
        <begin position="126"/>
        <end position="147"/>
    </location>
</feature>
<evidence type="ECO:0000256" key="2">
    <source>
        <dbReference type="ARBA" id="ARBA00007524"/>
    </source>
</evidence>
<gene>
    <name evidence="7" type="ORF">J2X12_002433</name>
</gene>
<dbReference type="GO" id="GO:0033013">
    <property type="term" value="P:tetrapyrrole metabolic process"/>
    <property type="evidence" value="ECO:0007669"/>
    <property type="project" value="UniProtKB-ARBA"/>
</dbReference>
<dbReference type="PANTHER" id="PTHR10057:SF0">
    <property type="entry name" value="TRANSLOCATOR PROTEIN"/>
    <property type="match status" value="1"/>
</dbReference>
<protein>
    <submittedName>
        <fullName evidence="7">Tryptophan-rich sensory protein</fullName>
    </submittedName>
</protein>
<keyword evidence="5 6" id="KW-0472">Membrane</keyword>
<comment type="caution">
    <text evidence="7">The sequence shown here is derived from an EMBL/GenBank/DDBJ whole genome shotgun (WGS) entry which is preliminary data.</text>
</comment>
<feature type="transmembrane region" description="Helical" evidence="6">
    <location>
        <begin position="68"/>
        <end position="89"/>
    </location>
</feature>
<evidence type="ECO:0000256" key="4">
    <source>
        <dbReference type="ARBA" id="ARBA00022989"/>
    </source>
</evidence>
<dbReference type="CDD" id="cd15904">
    <property type="entry name" value="TSPO_MBR"/>
    <property type="match status" value="1"/>
</dbReference>
<dbReference type="PANTHER" id="PTHR10057">
    <property type="entry name" value="PERIPHERAL-TYPE BENZODIAZEPINE RECEPTOR"/>
    <property type="match status" value="1"/>
</dbReference>
<feature type="transmembrane region" description="Helical" evidence="6">
    <location>
        <begin position="159"/>
        <end position="179"/>
    </location>
</feature>
<evidence type="ECO:0000256" key="6">
    <source>
        <dbReference type="SAM" id="Phobius"/>
    </source>
</evidence>
<dbReference type="GeneID" id="97422894"/>
<dbReference type="EMBL" id="JAVDWN010000007">
    <property type="protein sequence ID" value="MDR7164404.1"/>
    <property type="molecule type" value="Genomic_DNA"/>
</dbReference>
<dbReference type="Proteomes" id="UP001262032">
    <property type="component" value="Unassembled WGS sequence"/>
</dbReference>
<dbReference type="RefSeq" id="WP_310112494.1">
    <property type="nucleotide sequence ID" value="NZ_JAVDTN010000008.1"/>
</dbReference>
<dbReference type="Gene3D" id="1.20.1260.100">
    <property type="entry name" value="TspO/MBR protein"/>
    <property type="match status" value="1"/>
</dbReference>
<evidence type="ECO:0000313" key="7">
    <source>
        <dbReference type="EMBL" id="MDR7164404.1"/>
    </source>
</evidence>
<comment type="similarity">
    <text evidence="2">Belongs to the TspO/BZRP family.</text>
</comment>
<name>A0AAW8NCR5_PSEOX</name>
<evidence type="ECO:0000313" key="8">
    <source>
        <dbReference type="Proteomes" id="UP001262032"/>
    </source>
</evidence>
<evidence type="ECO:0000256" key="5">
    <source>
        <dbReference type="ARBA" id="ARBA00023136"/>
    </source>
</evidence>
<dbReference type="PIRSF" id="PIRSF005859">
    <property type="entry name" value="PBR"/>
    <property type="match status" value="1"/>
</dbReference>
<proteinExistence type="inferred from homology"/>
<feature type="transmembrane region" description="Helical" evidence="6">
    <location>
        <begin position="101"/>
        <end position="120"/>
    </location>
</feature>
<accession>A0AAW8NCR5</accession>
<dbReference type="GO" id="GO:0016020">
    <property type="term" value="C:membrane"/>
    <property type="evidence" value="ECO:0007669"/>
    <property type="project" value="UniProtKB-SubCell"/>
</dbReference>
<reference evidence="7" key="1">
    <citation type="submission" date="2023-07" db="EMBL/GenBank/DDBJ databases">
        <title>Sorghum-associated microbial communities from plants grown in Nebraska, USA.</title>
        <authorList>
            <person name="Schachtman D."/>
        </authorList>
    </citation>
    <scope>NUCLEOTIDE SEQUENCE</scope>
    <source>
        <strain evidence="7">BE261</strain>
    </source>
</reference>
<dbReference type="FunFam" id="1.20.1260.100:FF:000001">
    <property type="entry name" value="translocator protein 2"/>
    <property type="match status" value="1"/>
</dbReference>
<feature type="transmembrane region" description="Helical" evidence="6">
    <location>
        <begin position="26"/>
        <end position="48"/>
    </location>
</feature>
<sequence length="181" mass="19144">MPANHDPQDTPGAAAPQRVPGRSQQAVALAGFFSLSLAAWAAASVPIILHSAGWFAESAKAPWMPPGWMFRSMWMLLYAAVAVAAWLVWRKGALTGGALAGYLSQLVLNAAWPLAFFGLFPVFGGASLWAAFLVIAALGVSVAFLILRFGPVSPAAGLLMLPYLSWVVFSSSLNLYSAIHN</sequence>